<name>A0A9P3B9A6_9EURO</name>
<feature type="region of interest" description="Disordered" evidence="3">
    <location>
        <begin position="1"/>
        <end position="25"/>
    </location>
</feature>
<comment type="caution">
    <text evidence="5">The sequence shown here is derived from an EMBL/GenBank/DDBJ whole genome shotgun (WGS) entry which is preliminary data.</text>
</comment>
<dbReference type="CDD" id="cd12148">
    <property type="entry name" value="fungal_TF_MHR"/>
    <property type="match status" value="1"/>
</dbReference>
<evidence type="ECO:0000259" key="4">
    <source>
        <dbReference type="SMART" id="SM00906"/>
    </source>
</evidence>
<dbReference type="GO" id="GO:0006351">
    <property type="term" value="P:DNA-templated transcription"/>
    <property type="evidence" value="ECO:0007669"/>
    <property type="project" value="InterPro"/>
</dbReference>
<dbReference type="Pfam" id="PF04082">
    <property type="entry name" value="Fungal_trans"/>
    <property type="match status" value="1"/>
</dbReference>
<reference evidence="5 6" key="1">
    <citation type="submission" date="2018-10" db="EMBL/GenBank/DDBJ databases">
        <title>Pan-genome distribution and transcriptional activeness of fungal secondary metabolism genes in Aspergillus section Fumigati.</title>
        <authorList>
            <person name="Takahashi H."/>
            <person name="Umemura M."/>
            <person name="Ninomiya A."/>
            <person name="Kusuya Y."/>
            <person name="Urayama S."/>
            <person name="Shimizu M."/>
            <person name="Watanabe A."/>
            <person name="Kamei K."/>
            <person name="Yaguchi T."/>
            <person name="Hagiwara D."/>
        </authorList>
    </citation>
    <scope>NUCLEOTIDE SEQUENCE [LARGE SCALE GENOMIC DNA]</scope>
    <source>
        <strain evidence="5 6">IFM 55266</strain>
    </source>
</reference>
<organism evidence="5 6">
    <name type="scientific">Aspergillus pseudoviridinutans</name>
    <dbReference type="NCBI Taxonomy" id="1517512"/>
    <lineage>
        <taxon>Eukaryota</taxon>
        <taxon>Fungi</taxon>
        <taxon>Dikarya</taxon>
        <taxon>Ascomycota</taxon>
        <taxon>Pezizomycotina</taxon>
        <taxon>Eurotiomycetes</taxon>
        <taxon>Eurotiomycetidae</taxon>
        <taxon>Eurotiales</taxon>
        <taxon>Aspergillaceae</taxon>
        <taxon>Aspergillus</taxon>
        <taxon>Aspergillus subgen. Fumigati</taxon>
    </lineage>
</organism>
<dbReference type="GO" id="GO:0003677">
    <property type="term" value="F:DNA binding"/>
    <property type="evidence" value="ECO:0007669"/>
    <property type="project" value="InterPro"/>
</dbReference>
<accession>A0A9P3B9A6</accession>
<keyword evidence="6" id="KW-1185">Reference proteome</keyword>
<dbReference type="InterPro" id="IPR007219">
    <property type="entry name" value="XnlR_reg_dom"/>
</dbReference>
<dbReference type="PANTHER" id="PTHR46910:SF5">
    <property type="entry name" value="ZN(II)2CYS6 TRANSCRIPTION FACTOR (EUROFUNG)"/>
    <property type="match status" value="1"/>
</dbReference>
<evidence type="ECO:0000313" key="6">
    <source>
        <dbReference type="Proteomes" id="UP001043456"/>
    </source>
</evidence>
<dbReference type="GO" id="GO:0003700">
    <property type="term" value="F:DNA-binding transcription factor activity"/>
    <property type="evidence" value="ECO:0007669"/>
    <property type="project" value="InterPro"/>
</dbReference>
<protein>
    <recommendedName>
        <fullName evidence="4">Xylanolytic transcriptional activator regulatory domain-containing protein</fullName>
    </recommendedName>
</protein>
<dbReference type="InterPro" id="IPR050987">
    <property type="entry name" value="AtrR-like"/>
</dbReference>
<dbReference type="SMART" id="SM00906">
    <property type="entry name" value="Fungal_trans"/>
    <property type="match status" value="1"/>
</dbReference>
<evidence type="ECO:0000313" key="5">
    <source>
        <dbReference type="EMBL" id="GIJ86525.1"/>
    </source>
</evidence>
<keyword evidence="1" id="KW-0539">Nucleus</keyword>
<dbReference type="EMBL" id="BHVY01000003">
    <property type="protein sequence ID" value="GIJ86525.1"/>
    <property type="molecule type" value="Genomic_DNA"/>
</dbReference>
<feature type="domain" description="Xylanolytic transcriptional activator regulatory" evidence="4">
    <location>
        <begin position="339"/>
        <end position="410"/>
    </location>
</feature>
<gene>
    <name evidence="5" type="ORF">Asppvi_005414</name>
</gene>
<sequence length="697" mass="77276">MSFRPGGTDYGPTGQAAGGEGGLDSQWNGVDEHEVVVKERVACDRCRQRKAEAQCTFRLAHKAKEKRQRVLISSVYERRLEHISNRIEELYGIIGQLRDERHNGDSSLMAPTRLRAPSYSSLQSGSLRASSKAPAPAEGIESALFAHVICAARALETAVMNDPFSRAVDDITSALNTLRNTVNDQKQQNETLEGSRSFLKALPSGLSLRDLPIPSIDKIMACLRITQESSPSEIYWPFEFGSLGDFTQNVIRACAPGPISDIELIIVHYVLYSLFTQCSIVADDETLRQDYDVQAATCRESLETILSSLSFHIHTNIDSICALYMASLHCLHRGKVSTAWTFISRASLMCLALGLHSNHTMVTEQESAVQRKMCLFWAVYAVEKAVALRLGRPSTIRDQDITIPRLTLDRKMTSLAYNRLPDWIDIASLYGRLYDSLYSPTALTRPGSVRVSRTNALASELERMIAARTGYYSRPDLWSSHVLDLNLSRFMIHANRAIEFSTLASIYRGIPTESPPGIIPCTQCITAARVALEESEASIAILSGAAKWPTSLHDWVNEVLLIAPFIPLTILVYNVVDTADASDLGRLKGVVDGLQSLAQSPHYARCNRQLRIFKPLYDVAARYVEAKTSRESTGTISSLFTNPDTDVYFDDDTWLGNEFSLVSSLPLSNMLSLDLLQAPAVTSYDETPEHSQPDLIK</sequence>
<dbReference type="OrthoDB" id="103819at2759"/>
<dbReference type="AlphaFoldDB" id="A0A9P3B9A6"/>
<dbReference type="Proteomes" id="UP001043456">
    <property type="component" value="Unassembled WGS sequence"/>
</dbReference>
<proteinExistence type="predicted"/>
<dbReference type="GO" id="GO:0008270">
    <property type="term" value="F:zinc ion binding"/>
    <property type="evidence" value="ECO:0007669"/>
    <property type="project" value="InterPro"/>
</dbReference>
<evidence type="ECO:0000256" key="2">
    <source>
        <dbReference type="SAM" id="Coils"/>
    </source>
</evidence>
<dbReference type="RefSeq" id="XP_043157272.1">
    <property type="nucleotide sequence ID" value="XM_043301337.1"/>
</dbReference>
<evidence type="ECO:0000256" key="1">
    <source>
        <dbReference type="ARBA" id="ARBA00023242"/>
    </source>
</evidence>
<evidence type="ECO:0000256" key="3">
    <source>
        <dbReference type="SAM" id="MobiDB-lite"/>
    </source>
</evidence>
<dbReference type="PANTHER" id="PTHR46910">
    <property type="entry name" value="TRANSCRIPTION FACTOR PDR1"/>
    <property type="match status" value="1"/>
</dbReference>
<feature type="coiled-coil region" evidence="2">
    <location>
        <begin position="168"/>
        <end position="195"/>
    </location>
</feature>
<dbReference type="GeneID" id="67004026"/>
<keyword evidence="2" id="KW-0175">Coiled coil</keyword>